<dbReference type="CDD" id="cd01298">
    <property type="entry name" value="ATZ_TRZ_like"/>
    <property type="match status" value="1"/>
</dbReference>
<dbReference type="InterPro" id="IPR050287">
    <property type="entry name" value="MTA/SAH_deaminase"/>
</dbReference>
<dbReference type="NCBIfam" id="NF005540">
    <property type="entry name" value="PRK07203.1"/>
    <property type="match status" value="1"/>
</dbReference>
<dbReference type="InterPro" id="IPR006680">
    <property type="entry name" value="Amidohydro-rel"/>
</dbReference>
<keyword evidence="1" id="KW-0378">Hydrolase</keyword>
<evidence type="ECO:0000313" key="4">
    <source>
        <dbReference type="Proteomes" id="UP000195080"/>
    </source>
</evidence>
<proteinExistence type="predicted"/>
<dbReference type="PANTHER" id="PTHR43794">
    <property type="entry name" value="AMINOHYDROLASE SSNA-RELATED"/>
    <property type="match status" value="1"/>
</dbReference>
<name>A0ABZ2T4Z1_9ENTE</name>
<gene>
    <name evidence="3" type="ORF">A5866_000996</name>
</gene>
<dbReference type="InterPro" id="IPR032466">
    <property type="entry name" value="Metal_Hydrolase"/>
</dbReference>
<evidence type="ECO:0000313" key="3">
    <source>
        <dbReference type="EMBL" id="WYJ85918.1"/>
    </source>
</evidence>
<protein>
    <submittedName>
        <fullName evidence="3">Chlorohydrolase/aminohydrolase</fullName>
    </submittedName>
</protein>
<dbReference type="Pfam" id="PF01979">
    <property type="entry name" value="Amidohydro_1"/>
    <property type="match status" value="1"/>
</dbReference>
<evidence type="ECO:0000259" key="2">
    <source>
        <dbReference type="Pfam" id="PF01979"/>
    </source>
</evidence>
<reference evidence="4" key="1">
    <citation type="submission" date="2017-05" db="EMBL/GenBank/DDBJ databases">
        <title>The Genome Sequence of EEnterococcus faecalis 9F2_4866.</title>
        <authorList>
            <consortium name="The Broad Institute Genomics Platform"/>
            <consortium name="The Broad Institute Genomic Center for Infectious Diseases"/>
            <person name="Earl A."/>
            <person name="Manson A."/>
            <person name="Schwartman J."/>
            <person name="Gilmore M."/>
            <person name="Abouelleil A."/>
            <person name="Cao P."/>
            <person name="Chapman S."/>
            <person name="Cusick C."/>
            <person name="Shea T."/>
            <person name="Young S."/>
            <person name="Neafsey D."/>
            <person name="Nusbaum C."/>
            <person name="Birren B."/>
        </authorList>
    </citation>
    <scope>NUCLEOTIDE SEQUENCE [LARGE SCALE GENOMIC DNA]</scope>
    <source>
        <strain evidence="4">12C11_DIV0727</strain>
    </source>
</reference>
<dbReference type="SUPFAM" id="SSF51556">
    <property type="entry name" value="Metallo-dependent hydrolases"/>
    <property type="match status" value="1"/>
</dbReference>
<accession>A0ABZ2T4Z1</accession>
<dbReference type="EMBL" id="CP147248">
    <property type="protein sequence ID" value="WYJ85918.1"/>
    <property type="molecule type" value="Genomic_DNA"/>
</dbReference>
<feature type="domain" description="Amidohydrolase-related" evidence="2">
    <location>
        <begin position="56"/>
        <end position="412"/>
    </location>
</feature>
<keyword evidence="4" id="KW-1185">Reference proteome</keyword>
<dbReference type="Gene3D" id="2.30.40.10">
    <property type="entry name" value="Urease, subunit C, domain 1"/>
    <property type="match status" value="1"/>
</dbReference>
<organism evidence="3 4">
    <name type="scientific">Candidatus Enterococcus lemimoniae</name>
    <dbReference type="NCBI Taxonomy" id="1834167"/>
    <lineage>
        <taxon>Bacteria</taxon>
        <taxon>Bacillati</taxon>
        <taxon>Bacillota</taxon>
        <taxon>Bacilli</taxon>
        <taxon>Lactobacillales</taxon>
        <taxon>Enterococcaceae</taxon>
        <taxon>Enterococcus</taxon>
    </lineage>
</organism>
<dbReference type="InterPro" id="IPR011059">
    <property type="entry name" value="Metal-dep_hydrolase_composite"/>
</dbReference>
<dbReference type="RefSeq" id="WP_086444198.1">
    <property type="nucleotide sequence ID" value="NZ_CP147248.1"/>
</dbReference>
<reference evidence="3 4" key="2">
    <citation type="submission" date="2024-03" db="EMBL/GenBank/DDBJ databases">
        <title>The Genome Sequence of Enterococcus sp. DIV0727d.</title>
        <authorList>
            <consortium name="The Broad Institute Genomics Platform"/>
            <consortium name="The Broad Institute Microbial Omics Core"/>
            <consortium name="The Broad Institute Genomic Center for Infectious Diseases"/>
            <person name="Earl A."/>
            <person name="Manson A."/>
            <person name="Gilmore M."/>
            <person name="Schwartman J."/>
            <person name="Shea T."/>
            <person name="Abouelleil A."/>
            <person name="Cao P."/>
            <person name="Chapman S."/>
            <person name="Cusick C."/>
            <person name="Young S."/>
            <person name="Neafsey D."/>
            <person name="Nusbaum C."/>
            <person name="Birren B."/>
        </authorList>
    </citation>
    <scope>NUCLEOTIDE SEQUENCE [LARGE SCALE GENOMIC DNA]</scope>
    <source>
        <strain evidence="3 4">12C11_DIV0727</strain>
    </source>
</reference>
<sequence>MLLIGNGRLITRDKEGTFFENGCVAIEGQKIKAAGATTDLRKEFPKAEFIDAKGGVIMPGFINMHNHIYSTFARGLSINNYHPKNFMDILEGQWWRIDRTLNLEDSYHSAKIAYLDSIKNGVTTVFDHHASYGAIEGSLTQLSNAADELGVRTCLCYEVSDRDGEAKMKAAVKENADFIKISGERSDDMQKAMMGIHAAFTLSDKSLEHCAAYTPEGVGYHIHIAEDIADVYDSLAKYGKPIVNRLYDLGILGKQTMAGHCIHINPHEMELLRDTNTMVVTNPESNMGNAVGCPPAMRMLNEYGILMGLGTDGYTNDLTESYKVGNIIHKHHLADPNAAWAEIPQMLFNNNPQMANRYFEKKLGVLEADAAADVIVLDYKGPTPMTKDNYNSHILFGMNGGAVTDTIINGEIRMKNREVQGVDEEKIWHDAQVQAQSLWTRINS</sequence>
<evidence type="ECO:0000256" key="1">
    <source>
        <dbReference type="ARBA" id="ARBA00022801"/>
    </source>
</evidence>
<dbReference type="Gene3D" id="3.20.20.140">
    <property type="entry name" value="Metal-dependent hydrolases"/>
    <property type="match status" value="1"/>
</dbReference>
<dbReference type="NCBIfam" id="TIGR03314">
    <property type="entry name" value="Se_ssnA"/>
    <property type="match status" value="1"/>
</dbReference>
<dbReference type="Proteomes" id="UP000195080">
    <property type="component" value="Chromosome"/>
</dbReference>
<dbReference type="InterPro" id="IPR017700">
    <property type="entry name" value="Aminohydrolase_SsnA"/>
</dbReference>
<dbReference type="SUPFAM" id="SSF51338">
    <property type="entry name" value="Composite domain of metallo-dependent hydrolases"/>
    <property type="match status" value="1"/>
</dbReference>
<dbReference type="PANTHER" id="PTHR43794:SF11">
    <property type="entry name" value="AMIDOHYDROLASE-RELATED DOMAIN-CONTAINING PROTEIN"/>
    <property type="match status" value="1"/>
</dbReference>